<evidence type="ECO:0000256" key="1">
    <source>
        <dbReference type="ARBA" id="ARBA00011073"/>
    </source>
</evidence>
<feature type="domain" description="Peptidase S8/S53" evidence="6">
    <location>
        <begin position="100"/>
        <end position="366"/>
    </location>
</feature>
<proteinExistence type="inferred from homology"/>
<evidence type="ECO:0000256" key="3">
    <source>
        <dbReference type="ARBA" id="ARBA00022801"/>
    </source>
</evidence>
<dbReference type="OrthoDB" id="9816306at2"/>
<dbReference type="STRING" id="1685382.AVJ23_12330"/>
<evidence type="ECO:0000256" key="5">
    <source>
        <dbReference type="PROSITE-ProRule" id="PRU01240"/>
    </source>
</evidence>
<dbReference type="PANTHER" id="PTHR43806">
    <property type="entry name" value="PEPTIDASE S8"/>
    <property type="match status" value="1"/>
</dbReference>
<dbReference type="GO" id="GO:0006508">
    <property type="term" value="P:proteolysis"/>
    <property type="evidence" value="ECO:0007669"/>
    <property type="project" value="UniProtKB-KW"/>
</dbReference>
<comment type="caution">
    <text evidence="7">The sequence shown here is derived from an EMBL/GenBank/DDBJ whole genome shotgun (WGS) entry which is preliminary data.</text>
</comment>
<feature type="active site" description="Charge relay system" evidence="5">
    <location>
        <position position="109"/>
    </location>
</feature>
<protein>
    <recommendedName>
        <fullName evidence="6">Peptidase S8/S53 domain-containing protein</fullName>
    </recommendedName>
</protein>
<dbReference type="Proteomes" id="UP000054396">
    <property type="component" value="Unassembled WGS sequence"/>
</dbReference>
<feature type="active site" description="Charge relay system" evidence="5">
    <location>
        <position position="329"/>
    </location>
</feature>
<dbReference type="GO" id="GO:0004252">
    <property type="term" value="F:serine-type endopeptidase activity"/>
    <property type="evidence" value="ECO:0007669"/>
    <property type="project" value="UniProtKB-UniRule"/>
</dbReference>
<dbReference type="InterPro" id="IPR015500">
    <property type="entry name" value="Peptidase_S8_subtilisin-rel"/>
</dbReference>
<accession>A0A0W7WJ59</accession>
<keyword evidence="2 5" id="KW-0645">Protease</keyword>
<keyword evidence="4 5" id="KW-0720">Serine protease</keyword>
<dbReference type="SUPFAM" id="SSF52743">
    <property type="entry name" value="Subtilisin-like"/>
    <property type="match status" value="1"/>
</dbReference>
<feature type="active site" description="Charge relay system" evidence="5">
    <location>
        <position position="140"/>
    </location>
</feature>
<dbReference type="EMBL" id="LPXO01000006">
    <property type="protein sequence ID" value="KUF10652.1"/>
    <property type="molecule type" value="Genomic_DNA"/>
</dbReference>
<evidence type="ECO:0000256" key="2">
    <source>
        <dbReference type="ARBA" id="ARBA00022670"/>
    </source>
</evidence>
<dbReference type="InterPro" id="IPR000209">
    <property type="entry name" value="Peptidase_S8/S53_dom"/>
</dbReference>
<dbReference type="PRINTS" id="PR00723">
    <property type="entry name" value="SUBTILISIN"/>
</dbReference>
<evidence type="ECO:0000313" key="8">
    <source>
        <dbReference type="Proteomes" id="UP000054396"/>
    </source>
</evidence>
<dbReference type="InterPro" id="IPR050131">
    <property type="entry name" value="Peptidase_S8_subtilisin-like"/>
</dbReference>
<dbReference type="InterPro" id="IPR036852">
    <property type="entry name" value="Peptidase_S8/S53_dom_sf"/>
</dbReference>
<evidence type="ECO:0000259" key="6">
    <source>
        <dbReference type="Pfam" id="PF00082"/>
    </source>
</evidence>
<evidence type="ECO:0000256" key="4">
    <source>
        <dbReference type="ARBA" id="ARBA00022825"/>
    </source>
</evidence>
<sequence length="391" mass="39998">MTRYIVLRDTAGAWRRPEIPLEAKCARIAPDALAAPVIDAHDFTPAELREAARAPNFLVVSPVIPTRIIGPEPLDELRADDGVAGWGIDAVGARPHGAGGAGAALALLDTGIDAGHPAFAGLRIEPRDFAGSGIEDANGHGTHLAGTALGRDVAGERIGVAPGVDRLVVGKAVSDTGRGDSQGFLQAMLFALARRVDVIGFALAFDIGRLVEDLVEADYPISLANAAAIHAYRGNLRIFETLLQMQDRPPLILGAVGNDCRRTISPEFETGPSSPAAARNVLSVGALAPGPQGLCPAPFSNCGPELVAPGVDVRSAEPGGGLRSMHSSSAAMAHALGVAGLWVAALRATGQPTDARHVAARLLASATRDGLAGAPSVIDVGQGLVQAPPVA</sequence>
<name>A0A0W7WJ59_9RHOB</name>
<gene>
    <name evidence="7" type="ORF">AVJ23_12330</name>
</gene>
<dbReference type="RefSeq" id="WP_058862491.1">
    <property type="nucleotide sequence ID" value="NZ_LPXO01000006.1"/>
</dbReference>
<reference evidence="7 8" key="1">
    <citation type="submission" date="2015-12" db="EMBL/GenBank/DDBJ databases">
        <authorList>
            <person name="Shamseldin A."/>
            <person name="Moawad H."/>
            <person name="Abd El-Rahim W.M."/>
            <person name="Sadowsky M.J."/>
        </authorList>
    </citation>
    <scope>NUCLEOTIDE SEQUENCE [LARGE SCALE GENOMIC DNA]</scope>
    <source>
        <strain evidence="7 8">SJ5A-1</strain>
    </source>
</reference>
<dbReference type="PANTHER" id="PTHR43806:SF11">
    <property type="entry name" value="CEREVISIN-RELATED"/>
    <property type="match status" value="1"/>
</dbReference>
<keyword evidence="8" id="KW-1185">Reference proteome</keyword>
<dbReference type="AlphaFoldDB" id="A0A0W7WJ59"/>
<dbReference type="PROSITE" id="PS51892">
    <property type="entry name" value="SUBTILASE"/>
    <property type="match status" value="1"/>
</dbReference>
<comment type="similarity">
    <text evidence="1 5">Belongs to the peptidase S8 family.</text>
</comment>
<dbReference type="Gene3D" id="3.40.50.200">
    <property type="entry name" value="Peptidase S8/S53 domain"/>
    <property type="match status" value="1"/>
</dbReference>
<evidence type="ECO:0000313" key="7">
    <source>
        <dbReference type="EMBL" id="KUF10652.1"/>
    </source>
</evidence>
<keyword evidence="3 5" id="KW-0378">Hydrolase</keyword>
<dbReference type="Pfam" id="PF00082">
    <property type="entry name" value="Peptidase_S8"/>
    <property type="match status" value="1"/>
</dbReference>
<organism evidence="7 8">
    <name type="scientific">Pseudoponticoccus marisrubri</name>
    <dbReference type="NCBI Taxonomy" id="1685382"/>
    <lineage>
        <taxon>Bacteria</taxon>
        <taxon>Pseudomonadati</taxon>
        <taxon>Pseudomonadota</taxon>
        <taxon>Alphaproteobacteria</taxon>
        <taxon>Rhodobacterales</taxon>
        <taxon>Roseobacteraceae</taxon>
        <taxon>Pseudoponticoccus</taxon>
    </lineage>
</organism>